<dbReference type="Pfam" id="PF01421">
    <property type="entry name" value="Reprolysin"/>
    <property type="match status" value="1"/>
</dbReference>
<comment type="caution">
    <text evidence="3">The sequence shown here is derived from an EMBL/GenBank/DDBJ whole genome shotgun (WGS) entry which is preliminary data.</text>
</comment>
<dbReference type="GO" id="GO:0007229">
    <property type="term" value="P:integrin-mediated signaling pathway"/>
    <property type="evidence" value="ECO:0007669"/>
    <property type="project" value="UniProtKB-KW"/>
</dbReference>
<comment type="caution">
    <text evidence="1">Lacks conserved residue(s) required for the propagation of feature annotation.</text>
</comment>
<dbReference type="InterPro" id="IPR001590">
    <property type="entry name" value="Peptidase_M12B"/>
</dbReference>
<dbReference type="SUPFAM" id="SSF55486">
    <property type="entry name" value="Metalloproteases ('zincins'), catalytic domain"/>
    <property type="match status" value="1"/>
</dbReference>
<sequence>MLNLPVCAGAAVGVSRARATGSENSGLTQLKRRNLRSRSSAAAAAAAARTHAPLPLCSVPHGVITTEEEQYLIEPLRNVSFTNSSQKFQISSEGQTHVIYKKSSFPLQQEHSKDLSCGVSASPPTGLPVLQPNLEINHHADKSLDSFCKWQKSLLSHQGDGNSIPENGIAHHDNAVLITSFGMNHDGIGNACGTKGHETAKLMAAHITANTNPFSWSTCSKDYITSFLDSGRGTCLDNEPLKRDFLYPTMAPGQVYEADEQCRFQYGASSRQCKYGVRRT</sequence>
<dbReference type="GO" id="GO:0031012">
    <property type="term" value="C:extracellular matrix"/>
    <property type="evidence" value="ECO:0007669"/>
    <property type="project" value="TreeGrafter"/>
</dbReference>
<dbReference type="InterPro" id="IPR024079">
    <property type="entry name" value="MetalloPept_cat_dom_sf"/>
</dbReference>
<dbReference type="Gene3D" id="3.40.390.10">
    <property type="entry name" value="Collagenase (Catalytic Domain)"/>
    <property type="match status" value="2"/>
</dbReference>
<dbReference type="EMBL" id="VCAZ01000427">
    <property type="protein sequence ID" value="TUR38420.1"/>
    <property type="molecule type" value="Genomic_DNA"/>
</dbReference>
<evidence type="ECO:0000259" key="2">
    <source>
        <dbReference type="PROSITE" id="PS50215"/>
    </source>
</evidence>
<dbReference type="GO" id="GO:0030198">
    <property type="term" value="P:extracellular matrix organization"/>
    <property type="evidence" value="ECO:0007669"/>
    <property type="project" value="TreeGrafter"/>
</dbReference>
<protein>
    <submittedName>
        <fullName evidence="3">A disintegrin and metalloproteinase with thrombospondin motifs 6</fullName>
    </submittedName>
</protein>
<dbReference type="Proteomes" id="UP000319801">
    <property type="component" value="Unassembled WGS sequence"/>
</dbReference>
<dbReference type="OrthoDB" id="10035764at2759"/>
<evidence type="ECO:0000256" key="1">
    <source>
        <dbReference type="PROSITE-ProRule" id="PRU00276"/>
    </source>
</evidence>
<dbReference type="PROSITE" id="PS50215">
    <property type="entry name" value="ADAM_MEPRO"/>
    <property type="match status" value="1"/>
</dbReference>
<evidence type="ECO:0000313" key="3">
    <source>
        <dbReference type="EMBL" id="TUR38420.1"/>
    </source>
</evidence>
<feature type="domain" description="Peptidase M12B" evidence="2">
    <location>
        <begin position="180"/>
        <end position="240"/>
    </location>
</feature>
<reference evidence="3 4" key="1">
    <citation type="journal article" date="2019" name="Genome Biol. Evol.">
        <title>Whole-Genome Sequencing of the Giant Devil Catfish, Bagarius yarrelli.</title>
        <authorList>
            <person name="Jiang W."/>
            <person name="Lv Y."/>
            <person name="Cheng L."/>
            <person name="Yang K."/>
            <person name="Chao B."/>
            <person name="Wang X."/>
            <person name="Li Y."/>
            <person name="Pan X."/>
            <person name="You X."/>
            <person name="Zhang Y."/>
            <person name="Yang J."/>
            <person name="Li J."/>
            <person name="Zhang X."/>
            <person name="Liu S."/>
            <person name="Sun C."/>
            <person name="Yang J."/>
            <person name="Shi Q."/>
        </authorList>
    </citation>
    <scope>NUCLEOTIDE SEQUENCE [LARGE SCALE GENOMIC DNA]</scope>
    <source>
        <strain evidence="3">JWS20170419001</strain>
        <tissue evidence="3">Muscle</tissue>
    </source>
</reference>
<evidence type="ECO:0000313" key="4">
    <source>
        <dbReference type="Proteomes" id="UP000319801"/>
    </source>
</evidence>
<dbReference type="AlphaFoldDB" id="A0A556VX84"/>
<organism evidence="3 4">
    <name type="scientific">Bagarius yarrelli</name>
    <name type="common">Goonch</name>
    <name type="synonym">Bagrus yarrelli</name>
    <dbReference type="NCBI Taxonomy" id="175774"/>
    <lineage>
        <taxon>Eukaryota</taxon>
        <taxon>Metazoa</taxon>
        <taxon>Chordata</taxon>
        <taxon>Craniata</taxon>
        <taxon>Vertebrata</taxon>
        <taxon>Euteleostomi</taxon>
        <taxon>Actinopterygii</taxon>
        <taxon>Neopterygii</taxon>
        <taxon>Teleostei</taxon>
        <taxon>Ostariophysi</taxon>
        <taxon>Siluriformes</taxon>
        <taxon>Sisoridae</taxon>
        <taxon>Sisorinae</taxon>
        <taxon>Bagarius</taxon>
    </lineage>
</organism>
<keyword evidence="3" id="KW-0401">Integrin</keyword>
<name>A0A556VX84_BAGYA</name>
<dbReference type="GO" id="GO:0004222">
    <property type="term" value="F:metalloendopeptidase activity"/>
    <property type="evidence" value="ECO:0007669"/>
    <property type="project" value="InterPro"/>
</dbReference>
<dbReference type="PANTHER" id="PTHR13723">
    <property type="entry name" value="ADAMTS A DISINTEGRIN AND METALLOPROTEASE WITH THROMBOSPONDIN MOTIFS PROTEASE"/>
    <property type="match status" value="1"/>
</dbReference>
<accession>A0A556VX84</accession>
<dbReference type="Gene3D" id="3.40.1620.60">
    <property type="match status" value="1"/>
</dbReference>
<gene>
    <name evidence="3" type="ORF">Baya_17038</name>
</gene>
<dbReference type="InterPro" id="IPR050439">
    <property type="entry name" value="ADAMTS_ADAMTS-like"/>
</dbReference>
<proteinExistence type="predicted"/>
<dbReference type="GO" id="GO:0006508">
    <property type="term" value="P:proteolysis"/>
    <property type="evidence" value="ECO:0007669"/>
    <property type="project" value="InterPro"/>
</dbReference>
<keyword evidence="4" id="KW-1185">Reference proteome</keyword>
<dbReference type="PANTHER" id="PTHR13723:SF27">
    <property type="entry name" value="A DISINTEGRIN AND METALLOPROTEINASE WITH THROMBOSPONDIN MOTIFS 6"/>
    <property type="match status" value="1"/>
</dbReference>